<protein>
    <recommendedName>
        <fullName evidence="2">Methylmalonyl-CoA epimerase</fullName>
    </recommendedName>
</protein>
<dbReference type="InterPro" id="IPR029068">
    <property type="entry name" value="Glyas_Bleomycin-R_OHBP_Dase"/>
</dbReference>
<organism evidence="1">
    <name type="scientific">uncultured Thermomicrobiales bacterium</name>
    <dbReference type="NCBI Taxonomy" id="1645740"/>
    <lineage>
        <taxon>Bacteria</taxon>
        <taxon>Pseudomonadati</taxon>
        <taxon>Thermomicrobiota</taxon>
        <taxon>Thermomicrobia</taxon>
        <taxon>Thermomicrobiales</taxon>
        <taxon>environmental samples</taxon>
    </lineage>
</organism>
<evidence type="ECO:0000313" key="1">
    <source>
        <dbReference type="EMBL" id="CAA9543609.1"/>
    </source>
</evidence>
<dbReference type="AlphaFoldDB" id="A0A6J4UB77"/>
<reference evidence="1" key="1">
    <citation type="submission" date="2020-02" db="EMBL/GenBank/DDBJ databases">
        <authorList>
            <person name="Meier V. D."/>
        </authorList>
    </citation>
    <scope>NUCLEOTIDE SEQUENCE</scope>
    <source>
        <strain evidence="1">AVDCRST_MAG19</strain>
    </source>
</reference>
<dbReference type="Gene3D" id="3.10.180.10">
    <property type="entry name" value="2,3-Dihydroxybiphenyl 1,2-Dioxygenase, domain 1"/>
    <property type="match status" value="1"/>
</dbReference>
<dbReference type="Pfam" id="PF13669">
    <property type="entry name" value="Glyoxalase_4"/>
    <property type="match status" value="1"/>
</dbReference>
<dbReference type="EMBL" id="CADCWL010000006">
    <property type="protein sequence ID" value="CAA9543609.1"/>
    <property type="molecule type" value="Genomic_DNA"/>
</dbReference>
<name>A0A6J4UB77_9BACT</name>
<gene>
    <name evidence="1" type="ORF">AVDCRST_MAG19-49</name>
</gene>
<accession>A0A6J4UB77</accession>
<sequence>MPVPNDALARAERDQPAVTSETTLANSFLGNAIEIAIVTADHRRTMEGLVRLGIGPWRVYTFGPDNVTEQTYRGEAAEFRLKVCFARSGNVAWELMEPIDGPTIIADHLERRGEGIHHVAYDCGDVPMADRIRDFEARGFRCVQSGKWMGTNHFAFFATDEATTTIFETYIFPPDFEYPEPESWYPAPPEALGPHGV</sequence>
<evidence type="ECO:0008006" key="2">
    <source>
        <dbReference type="Google" id="ProtNLM"/>
    </source>
</evidence>
<proteinExistence type="predicted"/>
<dbReference type="SUPFAM" id="SSF54593">
    <property type="entry name" value="Glyoxalase/Bleomycin resistance protein/Dihydroxybiphenyl dioxygenase"/>
    <property type="match status" value="1"/>
</dbReference>